<dbReference type="GO" id="GO:0005829">
    <property type="term" value="C:cytosol"/>
    <property type="evidence" value="ECO:0007669"/>
    <property type="project" value="TreeGrafter"/>
</dbReference>
<dbReference type="GO" id="GO:0004518">
    <property type="term" value="F:nuclease activity"/>
    <property type="evidence" value="ECO:0007669"/>
    <property type="project" value="UniProtKB-KW"/>
</dbReference>
<organism evidence="4 5">
    <name type="scientific">Steinernema glaseri</name>
    <dbReference type="NCBI Taxonomy" id="37863"/>
    <lineage>
        <taxon>Eukaryota</taxon>
        <taxon>Metazoa</taxon>
        <taxon>Ecdysozoa</taxon>
        <taxon>Nematoda</taxon>
        <taxon>Chromadorea</taxon>
        <taxon>Rhabditida</taxon>
        <taxon>Tylenchina</taxon>
        <taxon>Panagrolaimomorpha</taxon>
        <taxon>Strongyloidoidea</taxon>
        <taxon>Steinernematidae</taxon>
        <taxon>Steinernema</taxon>
    </lineage>
</organism>
<dbReference type="PANTHER" id="PTHR12395">
    <property type="entry name" value="DOM-3 RELATED"/>
    <property type="match status" value="1"/>
</dbReference>
<dbReference type="AlphaFoldDB" id="A0A1I7ZV32"/>
<keyword evidence="2" id="KW-0479">Metal-binding</keyword>
<evidence type="ECO:0000256" key="2">
    <source>
        <dbReference type="RuleBase" id="RU367113"/>
    </source>
</evidence>
<feature type="domain" description="RAI1-like" evidence="3">
    <location>
        <begin position="12"/>
        <end position="257"/>
    </location>
</feature>
<keyword evidence="2" id="KW-0540">Nuclease</keyword>
<dbReference type="GO" id="GO:0110155">
    <property type="term" value="P:NAD-cap decapping"/>
    <property type="evidence" value="ECO:0007669"/>
    <property type="project" value="TreeGrafter"/>
</dbReference>
<dbReference type="GO" id="GO:0000166">
    <property type="term" value="F:nucleotide binding"/>
    <property type="evidence" value="ECO:0007669"/>
    <property type="project" value="UniProtKB-KW"/>
</dbReference>
<dbReference type="GO" id="GO:0003723">
    <property type="term" value="F:RNA binding"/>
    <property type="evidence" value="ECO:0007669"/>
    <property type="project" value="UniProtKB-KW"/>
</dbReference>
<comment type="subcellular location">
    <subcellularLocation>
        <location evidence="2">Nucleus</location>
    </subcellularLocation>
</comment>
<dbReference type="GO" id="GO:0046872">
    <property type="term" value="F:metal ion binding"/>
    <property type="evidence" value="ECO:0007669"/>
    <property type="project" value="UniProtKB-KW"/>
</dbReference>
<keyword evidence="4" id="KW-1185">Reference proteome</keyword>
<proteinExistence type="inferred from homology"/>
<name>A0A1I7ZV32_9BILA</name>
<comment type="cofactor">
    <cofactor evidence="2">
        <name>a divalent metal cation</name>
        <dbReference type="ChEBI" id="CHEBI:60240"/>
    </cofactor>
</comment>
<dbReference type="GO" id="GO:0005634">
    <property type="term" value="C:nucleus"/>
    <property type="evidence" value="ECO:0007669"/>
    <property type="project" value="UniProtKB-SubCell"/>
</dbReference>
<comment type="similarity">
    <text evidence="1 2">Belongs to the DXO/Dom3Z family.</text>
</comment>
<comment type="function">
    <text evidence="2">Decapping enzyme for NAD-capped RNAs: specifically hydrolyzes the nicotinamide adenine dinucleotide (NAD) cap from a subset of RNAs by removing the entire NAD moiety from the 5'-end of an NAD-capped RNA.</text>
</comment>
<sequence length="263" mass="30279">MSQAPRGGNLQKTIHDCHLVSWRGTMTRLASQLYESNEPFKMAACKYKGVVFLCEFRTPQKLERIKNMSVKEKLMTYWGHKFEQYMTSSRRKEKPRTDAPVSQMEEFTVVNKMTFCSTGLRLYIGCEMDGVDLEGKYVELKTQRESLSGGFWRFKAMKWWLQSYFGGVSSVVAGLRSDSGVVHTTQKLPLQELPKRGQGWSDAALIKFLEAVLSAVHEAVMSEVDENCIFLVERNPNSETISIERDCPQYRFLSEEFLSWFAD</sequence>
<dbReference type="GO" id="GO:0000956">
    <property type="term" value="P:nuclear-transcribed mRNA catabolic process"/>
    <property type="evidence" value="ECO:0007669"/>
    <property type="project" value="TreeGrafter"/>
</dbReference>
<dbReference type="PANTHER" id="PTHR12395:SF9">
    <property type="entry name" value="DECAPPING AND EXORIBONUCLEASE PROTEIN"/>
    <property type="match status" value="1"/>
</dbReference>
<dbReference type="Proteomes" id="UP000095287">
    <property type="component" value="Unplaced"/>
</dbReference>
<dbReference type="EC" id="3.6.1.-" evidence="2"/>
<keyword evidence="2" id="KW-0694">RNA-binding</keyword>
<dbReference type="Pfam" id="PF08652">
    <property type="entry name" value="RAI1"/>
    <property type="match status" value="1"/>
</dbReference>
<evidence type="ECO:0000313" key="4">
    <source>
        <dbReference type="Proteomes" id="UP000095287"/>
    </source>
</evidence>
<reference evidence="5" key="1">
    <citation type="submission" date="2016-11" db="UniProtKB">
        <authorList>
            <consortium name="WormBaseParasite"/>
        </authorList>
    </citation>
    <scope>IDENTIFICATION</scope>
</reference>
<protein>
    <recommendedName>
        <fullName evidence="2">Decapping nuclease</fullName>
        <ecNumber evidence="2">3.6.1.-</ecNumber>
    </recommendedName>
</protein>
<dbReference type="WBParaSite" id="L893_g30103.t1">
    <property type="protein sequence ID" value="L893_g30103.t1"/>
    <property type="gene ID" value="L893_g30103"/>
</dbReference>
<evidence type="ECO:0000259" key="3">
    <source>
        <dbReference type="Pfam" id="PF08652"/>
    </source>
</evidence>
<dbReference type="GO" id="GO:0034353">
    <property type="term" value="F:mRNA 5'-diphosphatase activity"/>
    <property type="evidence" value="ECO:0007669"/>
    <property type="project" value="TreeGrafter"/>
</dbReference>
<evidence type="ECO:0000256" key="1">
    <source>
        <dbReference type="ARBA" id="ARBA00006562"/>
    </source>
</evidence>
<dbReference type="InterPro" id="IPR013961">
    <property type="entry name" value="RAI1"/>
</dbReference>
<dbReference type="InterPro" id="IPR039039">
    <property type="entry name" value="RAI1-like_fam"/>
</dbReference>
<keyword evidence="2" id="KW-0547">Nucleotide-binding</keyword>
<accession>A0A1I7ZV32</accession>
<keyword evidence="2" id="KW-0378">Hydrolase</keyword>
<evidence type="ECO:0000313" key="5">
    <source>
        <dbReference type="WBParaSite" id="L893_g30103.t1"/>
    </source>
</evidence>
<keyword evidence="2" id="KW-0539">Nucleus</keyword>